<gene>
    <name evidence="17" type="primary">Ddx54</name>
    <name evidence="17" type="ORF">CDAR_308121</name>
</gene>
<sequence>MNFRRISLRITKMDISQIMPQDKEKKKKKSGGFQSMNLSYPVLRAVLKKGYKVPTPIQRKAIPVVMEGKNVIAMARTGSGKTAAFLIPMLERLKGRIAKSGARALIFSPTRELAMQTLKFTRELAINTDLKATLVLGGEKIEDQFAAIHESPDIIIATPGRFLHLVLEMDLKLTSMEYVVFDEADRLFEMGFQEQLQEVLNRLPSERQTVLFSATLPKILVNFVKLGVEDPVLIRLDVDLQISDKLKSSYLLCRSDDKTAVLLYLLKNVIDVEKELTVVFLATKHHVEYMKDVLETASIPCTYIYSSLDQMARNINIAKFRAKKVGIMLVTDIAARGIDIPLLDNVINYNFPAKPKLFVHRVGRVARAGRSGRAFSLIAPDEAPYLLDLHLFLGKSIKFATSGMKDEDGVCGSVPQTIIDDEADAIHNWHERCIDLKNMLRVSRNAYQQYFRSRPVASSESIRRIKKLDLSSVENHPIFKDDAAAEKNKMLADIKSYRPNTTIFELGPLAKTKSNAVMREIRKVHSKIINQKIKPDQPKSESTEETSNTLLPADENDLKCFSHEVVKNNQPWYLKKSNFRDTEHYVSYVSTEHYKEKGLGLDSTFERQAADAVLDFTGDDDNNMKKMKNVKQWDRKKKKFVQNNDNEKSKKMKTESGVWIPKTYKSEAYKKWQEKNKTRYQQNDDDDEEESRFKKRGRLPNHLKAHKGPIENSHRPPRRELKNKEEILKARNVKEKQMGRQKKKNQLKANRGRNHKRR</sequence>
<evidence type="ECO:0000259" key="15">
    <source>
        <dbReference type="PROSITE" id="PS51194"/>
    </source>
</evidence>
<keyword evidence="18" id="KW-1185">Reference proteome</keyword>
<keyword evidence="4 12" id="KW-0547">Nucleotide-binding</keyword>
<feature type="domain" description="Helicase C-terminal" evidence="15">
    <location>
        <begin position="264"/>
        <end position="408"/>
    </location>
</feature>
<dbReference type="InterPro" id="IPR027417">
    <property type="entry name" value="P-loop_NTPase"/>
</dbReference>
<evidence type="ECO:0000256" key="4">
    <source>
        <dbReference type="ARBA" id="ARBA00022741"/>
    </source>
</evidence>
<keyword evidence="6 12" id="KW-0347">Helicase</keyword>
<evidence type="ECO:0000256" key="2">
    <source>
        <dbReference type="ARBA" id="ARBA00010379"/>
    </source>
</evidence>
<evidence type="ECO:0000259" key="16">
    <source>
        <dbReference type="PROSITE" id="PS51195"/>
    </source>
</evidence>
<dbReference type="PANTHER" id="PTHR47959:SF8">
    <property type="entry name" value="RNA HELICASE"/>
    <property type="match status" value="1"/>
</dbReference>
<dbReference type="PROSITE" id="PS00039">
    <property type="entry name" value="DEAD_ATP_HELICASE"/>
    <property type="match status" value="1"/>
</dbReference>
<keyword evidence="7 12" id="KW-0067">ATP-binding</keyword>
<evidence type="ECO:0000256" key="13">
    <source>
        <dbReference type="SAM" id="MobiDB-lite"/>
    </source>
</evidence>
<feature type="region of interest" description="Disordered" evidence="13">
    <location>
        <begin position="675"/>
        <end position="758"/>
    </location>
</feature>
<evidence type="ECO:0000313" key="17">
    <source>
        <dbReference type="EMBL" id="GIY63394.1"/>
    </source>
</evidence>
<dbReference type="Pfam" id="PF08147">
    <property type="entry name" value="DBP10CT"/>
    <property type="match status" value="1"/>
</dbReference>
<dbReference type="InterPro" id="IPR014014">
    <property type="entry name" value="RNA_helicase_DEAD_Q_motif"/>
</dbReference>
<dbReference type="GO" id="GO:0005730">
    <property type="term" value="C:nucleolus"/>
    <property type="evidence" value="ECO:0007669"/>
    <property type="project" value="UniProtKB-SubCell"/>
</dbReference>
<name>A0AAV4V118_9ARAC</name>
<dbReference type="PANTHER" id="PTHR47959">
    <property type="entry name" value="ATP-DEPENDENT RNA HELICASE RHLE-RELATED"/>
    <property type="match status" value="1"/>
</dbReference>
<dbReference type="Proteomes" id="UP001054837">
    <property type="component" value="Unassembled WGS sequence"/>
</dbReference>
<evidence type="ECO:0000256" key="1">
    <source>
        <dbReference type="ARBA" id="ARBA00004604"/>
    </source>
</evidence>
<feature type="short sequence motif" description="Q motif" evidence="11">
    <location>
        <begin position="31"/>
        <end position="59"/>
    </location>
</feature>
<dbReference type="Pfam" id="PF00271">
    <property type="entry name" value="Helicase_C"/>
    <property type="match status" value="1"/>
</dbReference>
<dbReference type="InterPro" id="IPR014001">
    <property type="entry name" value="Helicase_ATP-bd"/>
</dbReference>
<evidence type="ECO:0000256" key="3">
    <source>
        <dbReference type="ARBA" id="ARBA00012552"/>
    </source>
</evidence>
<evidence type="ECO:0000256" key="9">
    <source>
        <dbReference type="ARBA" id="ARBA00023242"/>
    </source>
</evidence>
<proteinExistence type="inferred from homology"/>
<reference evidence="17 18" key="1">
    <citation type="submission" date="2021-06" db="EMBL/GenBank/DDBJ databases">
        <title>Caerostris darwini draft genome.</title>
        <authorList>
            <person name="Kono N."/>
            <person name="Arakawa K."/>
        </authorList>
    </citation>
    <scope>NUCLEOTIDE SEQUENCE [LARGE SCALE GENOMIC DNA]</scope>
</reference>
<dbReference type="InterPro" id="IPR001650">
    <property type="entry name" value="Helicase_C-like"/>
</dbReference>
<evidence type="ECO:0000259" key="14">
    <source>
        <dbReference type="PROSITE" id="PS51192"/>
    </source>
</evidence>
<dbReference type="GO" id="GO:0016787">
    <property type="term" value="F:hydrolase activity"/>
    <property type="evidence" value="ECO:0007669"/>
    <property type="project" value="UniProtKB-KW"/>
</dbReference>
<dbReference type="PROSITE" id="PS51194">
    <property type="entry name" value="HELICASE_CTER"/>
    <property type="match status" value="1"/>
</dbReference>
<feature type="domain" description="DEAD-box RNA helicase Q" evidence="16">
    <location>
        <begin position="31"/>
        <end position="59"/>
    </location>
</feature>
<dbReference type="FunFam" id="3.40.50.300:FF:000865">
    <property type="entry name" value="ATP-dependent RNA helicase DDX54"/>
    <property type="match status" value="1"/>
</dbReference>
<organism evidence="17 18">
    <name type="scientific">Caerostris darwini</name>
    <dbReference type="NCBI Taxonomy" id="1538125"/>
    <lineage>
        <taxon>Eukaryota</taxon>
        <taxon>Metazoa</taxon>
        <taxon>Ecdysozoa</taxon>
        <taxon>Arthropoda</taxon>
        <taxon>Chelicerata</taxon>
        <taxon>Arachnida</taxon>
        <taxon>Araneae</taxon>
        <taxon>Araneomorphae</taxon>
        <taxon>Entelegynae</taxon>
        <taxon>Araneoidea</taxon>
        <taxon>Araneidae</taxon>
        <taxon>Caerostris</taxon>
    </lineage>
</organism>
<feature type="domain" description="Helicase ATP-binding" evidence="14">
    <location>
        <begin position="62"/>
        <end position="234"/>
    </location>
</feature>
<dbReference type="SMART" id="SM00490">
    <property type="entry name" value="HELICc"/>
    <property type="match status" value="1"/>
</dbReference>
<dbReference type="InterPro" id="IPR012541">
    <property type="entry name" value="DBP10_C"/>
</dbReference>
<dbReference type="InterPro" id="IPR011545">
    <property type="entry name" value="DEAD/DEAH_box_helicase_dom"/>
</dbReference>
<dbReference type="CDD" id="cd18787">
    <property type="entry name" value="SF2_C_DEAD"/>
    <property type="match status" value="1"/>
</dbReference>
<dbReference type="PROSITE" id="PS51195">
    <property type="entry name" value="Q_MOTIF"/>
    <property type="match status" value="1"/>
</dbReference>
<dbReference type="SMART" id="SM00487">
    <property type="entry name" value="DEXDc"/>
    <property type="match status" value="1"/>
</dbReference>
<evidence type="ECO:0000256" key="6">
    <source>
        <dbReference type="ARBA" id="ARBA00022806"/>
    </source>
</evidence>
<evidence type="ECO:0000313" key="18">
    <source>
        <dbReference type="Proteomes" id="UP001054837"/>
    </source>
</evidence>
<dbReference type="GO" id="GO:0005829">
    <property type="term" value="C:cytosol"/>
    <property type="evidence" value="ECO:0007669"/>
    <property type="project" value="TreeGrafter"/>
</dbReference>
<dbReference type="EC" id="3.6.4.13" evidence="3"/>
<evidence type="ECO:0000256" key="7">
    <source>
        <dbReference type="ARBA" id="ARBA00022840"/>
    </source>
</evidence>
<feature type="compositionally biased region" description="Basic and acidic residues" evidence="13">
    <location>
        <begin position="708"/>
        <end position="738"/>
    </location>
</feature>
<dbReference type="GO" id="GO:0005524">
    <property type="term" value="F:ATP binding"/>
    <property type="evidence" value="ECO:0007669"/>
    <property type="project" value="UniProtKB-KW"/>
</dbReference>
<dbReference type="PROSITE" id="PS51192">
    <property type="entry name" value="HELICASE_ATP_BIND_1"/>
    <property type="match status" value="1"/>
</dbReference>
<accession>A0AAV4V118</accession>
<feature type="region of interest" description="Disordered" evidence="13">
    <location>
        <begin position="630"/>
        <end position="655"/>
    </location>
</feature>
<dbReference type="EMBL" id="BPLQ01012172">
    <property type="protein sequence ID" value="GIY63394.1"/>
    <property type="molecule type" value="Genomic_DNA"/>
</dbReference>
<evidence type="ECO:0000256" key="5">
    <source>
        <dbReference type="ARBA" id="ARBA00022801"/>
    </source>
</evidence>
<dbReference type="AlphaFoldDB" id="A0AAV4V118"/>
<feature type="compositionally biased region" description="Basic residues" evidence="13">
    <location>
        <begin position="630"/>
        <end position="640"/>
    </location>
</feature>
<evidence type="ECO:0000256" key="12">
    <source>
        <dbReference type="RuleBase" id="RU000492"/>
    </source>
</evidence>
<keyword evidence="9" id="KW-0539">Nucleus</keyword>
<evidence type="ECO:0000256" key="11">
    <source>
        <dbReference type="PROSITE-ProRule" id="PRU00552"/>
    </source>
</evidence>
<feature type="compositionally biased region" description="Basic and acidic residues" evidence="13">
    <location>
        <begin position="645"/>
        <end position="654"/>
    </location>
</feature>
<dbReference type="InterPro" id="IPR050079">
    <property type="entry name" value="DEAD_box_RNA_helicase"/>
</dbReference>
<dbReference type="CDD" id="cd17959">
    <property type="entry name" value="DEADc_DDX54"/>
    <property type="match status" value="1"/>
</dbReference>
<evidence type="ECO:0000256" key="10">
    <source>
        <dbReference type="ARBA" id="ARBA00047984"/>
    </source>
</evidence>
<dbReference type="GO" id="GO:0003724">
    <property type="term" value="F:RNA helicase activity"/>
    <property type="evidence" value="ECO:0007669"/>
    <property type="project" value="UniProtKB-EC"/>
</dbReference>
<dbReference type="SUPFAM" id="SSF52540">
    <property type="entry name" value="P-loop containing nucleoside triphosphate hydrolases"/>
    <property type="match status" value="2"/>
</dbReference>
<comment type="similarity">
    <text evidence="2">Belongs to the DEAD box helicase family. DDX54/DBP10 subfamily.</text>
</comment>
<dbReference type="GO" id="GO:0003723">
    <property type="term" value="F:RNA binding"/>
    <property type="evidence" value="ECO:0007669"/>
    <property type="project" value="UniProtKB-KW"/>
</dbReference>
<feature type="compositionally biased region" description="Basic residues" evidence="13">
    <location>
        <begin position="739"/>
        <end position="758"/>
    </location>
</feature>
<protein>
    <recommendedName>
        <fullName evidence="3">RNA helicase</fullName>
        <ecNumber evidence="3">3.6.4.13</ecNumber>
    </recommendedName>
</protein>
<keyword evidence="5 12" id="KW-0378">Hydrolase</keyword>
<dbReference type="SMART" id="SM01123">
    <property type="entry name" value="DBP10CT"/>
    <property type="match status" value="1"/>
</dbReference>
<evidence type="ECO:0000256" key="8">
    <source>
        <dbReference type="ARBA" id="ARBA00022884"/>
    </source>
</evidence>
<dbReference type="InterPro" id="IPR033517">
    <property type="entry name" value="DDX54/DBP10_DEAD-box_helicase"/>
</dbReference>
<dbReference type="Gene3D" id="3.40.50.300">
    <property type="entry name" value="P-loop containing nucleotide triphosphate hydrolases"/>
    <property type="match status" value="2"/>
</dbReference>
<keyword evidence="8" id="KW-0694">RNA-binding</keyword>
<comment type="subcellular location">
    <subcellularLocation>
        <location evidence="1">Nucleus</location>
        <location evidence="1">Nucleolus</location>
    </subcellularLocation>
</comment>
<comment type="catalytic activity">
    <reaction evidence="10">
        <text>ATP + H2O = ADP + phosphate + H(+)</text>
        <dbReference type="Rhea" id="RHEA:13065"/>
        <dbReference type="ChEBI" id="CHEBI:15377"/>
        <dbReference type="ChEBI" id="CHEBI:15378"/>
        <dbReference type="ChEBI" id="CHEBI:30616"/>
        <dbReference type="ChEBI" id="CHEBI:43474"/>
        <dbReference type="ChEBI" id="CHEBI:456216"/>
        <dbReference type="EC" id="3.6.4.13"/>
    </reaction>
</comment>
<comment type="caution">
    <text evidence="17">The sequence shown here is derived from an EMBL/GenBank/DDBJ whole genome shotgun (WGS) entry which is preliminary data.</text>
</comment>
<feature type="compositionally biased region" description="Basic residues" evidence="13">
    <location>
        <begin position="693"/>
        <end position="707"/>
    </location>
</feature>
<dbReference type="InterPro" id="IPR000629">
    <property type="entry name" value="RNA-helicase_DEAD-box_CS"/>
</dbReference>
<dbReference type="Pfam" id="PF00270">
    <property type="entry name" value="DEAD"/>
    <property type="match status" value="1"/>
</dbReference>